<dbReference type="OrthoDB" id="8481394at2"/>
<evidence type="ECO:0008006" key="3">
    <source>
        <dbReference type="Google" id="ProtNLM"/>
    </source>
</evidence>
<protein>
    <recommendedName>
        <fullName evidence="3">DUF4304 domain-containing protein</fullName>
    </recommendedName>
</protein>
<dbReference type="EMBL" id="RSED01000076">
    <property type="protein sequence ID" value="RRR98954.1"/>
    <property type="molecule type" value="Genomic_DNA"/>
</dbReference>
<comment type="caution">
    <text evidence="1">The sequence shown here is derived from an EMBL/GenBank/DDBJ whole genome shotgun (WGS) entry which is preliminary data.</text>
</comment>
<evidence type="ECO:0000313" key="2">
    <source>
        <dbReference type="Proteomes" id="UP000269265"/>
    </source>
</evidence>
<reference evidence="1 2" key="1">
    <citation type="submission" date="2018-12" db="EMBL/GenBank/DDBJ databases">
        <title>The whole draft genome of Aquabacterium sp. SJQ9.</title>
        <authorList>
            <person name="Sun L."/>
            <person name="Gao X."/>
            <person name="Chen W."/>
            <person name="Huang K."/>
        </authorList>
    </citation>
    <scope>NUCLEOTIDE SEQUENCE [LARGE SCALE GENOMIC DNA]</scope>
    <source>
        <strain evidence="1 2">SJQ9</strain>
    </source>
</reference>
<organism evidence="1 2">
    <name type="scientific">Aquabacterium soli</name>
    <dbReference type="NCBI Taxonomy" id="2493092"/>
    <lineage>
        <taxon>Bacteria</taxon>
        <taxon>Pseudomonadati</taxon>
        <taxon>Pseudomonadota</taxon>
        <taxon>Betaproteobacteria</taxon>
        <taxon>Burkholderiales</taxon>
        <taxon>Aquabacterium</taxon>
    </lineage>
</organism>
<proteinExistence type="predicted"/>
<sequence>MDSKVVNREIKKYIWPALKAEGFDTFTSRVAWRHTTERIDVIEFQSFNKYNADVIGTTTFSFAVRLGCIPLYIPPQWPLPVKNGVLIPSEAACYFRRSLVCSLHSSLGDKCIWPIDAEGKNLHWSIQDVLNQLPEALSWFQRLSSRHEVLRVLTEEDENMQLLWGMGRNPSPIRSYLTGYAALANGDQELAKANLNEAIESKCFINLFSSVEGAINRAV</sequence>
<name>A0A3R8TZT7_9BURK</name>
<gene>
    <name evidence="1" type="ORF">EIP75_23850</name>
</gene>
<dbReference type="AlphaFoldDB" id="A0A3R8TZT7"/>
<evidence type="ECO:0000313" key="1">
    <source>
        <dbReference type="EMBL" id="RRR98954.1"/>
    </source>
</evidence>
<keyword evidence="2" id="KW-1185">Reference proteome</keyword>
<accession>A0A3R8TZT7</accession>
<dbReference type="Proteomes" id="UP000269265">
    <property type="component" value="Unassembled WGS sequence"/>
</dbReference>